<evidence type="ECO:0000313" key="2">
    <source>
        <dbReference type="EMBL" id="GAQ12214.1"/>
    </source>
</evidence>
<accession>A0AAN4TFM2</accession>
<feature type="compositionally biased region" description="Acidic residues" evidence="1">
    <location>
        <begin position="312"/>
        <end position="323"/>
    </location>
</feature>
<feature type="region of interest" description="Disordered" evidence="1">
    <location>
        <begin position="375"/>
        <end position="394"/>
    </location>
</feature>
<comment type="caution">
    <text evidence="2">The sequence shown here is derived from an EMBL/GenBank/DDBJ whole genome shotgun (WGS) entry which is preliminary data.</text>
</comment>
<dbReference type="PANTHER" id="PTHR35587:SF4">
    <property type="match status" value="1"/>
</dbReference>
<dbReference type="Proteomes" id="UP000051487">
    <property type="component" value="Unassembled WGS sequence"/>
</dbReference>
<name>A0AAN4TFM2_ASPLE</name>
<evidence type="ECO:0000313" key="3">
    <source>
        <dbReference type="Proteomes" id="UP000051487"/>
    </source>
</evidence>
<feature type="compositionally biased region" description="Basic and acidic residues" evidence="1">
    <location>
        <begin position="385"/>
        <end position="394"/>
    </location>
</feature>
<feature type="region of interest" description="Disordered" evidence="1">
    <location>
        <begin position="1"/>
        <end position="26"/>
    </location>
</feature>
<dbReference type="PANTHER" id="PTHR35587">
    <property type="entry name" value="EXPRESSED PROTEIN"/>
    <property type="match status" value="1"/>
</dbReference>
<organism evidence="2 3">
    <name type="scientific">Aspergillus lentulus</name>
    <dbReference type="NCBI Taxonomy" id="293939"/>
    <lineage>
        <taxon>Eukaryota</taxon>
        <taxon>Fungi</taxon>
        <taxon>Dikarya</taxon>
        <taxon>Ascomycota</taxon>
        <taxon>Pezizomycotina</taxon>
        <taxon>Eurotiomycetes</taxon>
        <taxon>Eurotiomycetidae</taxon>
        <taxon>Eurotiales</taxon>
        <taxon>Aspergillaceae</taxon>
        <taxon>Aspergillus</taxon>
        <taxon>Aspergillus subgen. Fumigati</taxon>
    </lineage>
</organism>
<protein>
    <submittedName>
        <fullName evidence="2">Uncharacterized protein</fullName>
    </submittedName>
</protein>
<sequence length="444" mass="49204">MRRSRMTGNSQDKRDKGPKNLRQCSHPDIVRDRLLRSRLNRGQVISGGSMIAHSFSMVCEHLDRFVVGVSMVLPVDPHESWKRTEASLEASSASVERKSSQGFKGTRFDDFVLKFIPDGDQVPVPPRKEEEHDEYKDVYDDGLDAMHIRHRHNIVEPLEAVRARLDGHNACRWMVELEIYDSSAWNGLQIMEDQDPEGVQACVLQIVKTRPPSASLVRNGSQKGATVGLDGGKDEVVNNMGTGDQAVLEEGAVVDTDGAGVVVASAVVSKASDDESNFEDALEGESSASEAQLQPIPERQRQIIRNKPFRNEEEDRDVAEGEDVPVAAERQRLRRGRRGEQTLIQSNTIDNAGRTVGQSSELVLNRTDGVVGTITDTSGRVLGRPSEKNEQLKKEDDEQLRLRLDLNLDLEVQLKAKISGDLTLTLLLVSAPAHNEFGYSLLTE</sequence>
<evidence type="ECO:0000256" key="1">
    <source>
        <dbReference type="SAM" id="MobiDB-lite"/>
    </source>
</evidence>
<dbReference type="AlphaFoldDB" id="A0AAN4TFM2"/>
<reference evidence="2 3" key="1">
    <citation type="submission" date="2015-11" db="EMBL/GenBank/DDBJ databases">
        <title>Aspergillus lentulus strain IFM 54703T.</title>
        <authorList>
            <person name="Kusuya Y."/>
            <person name="Sakai K."/>
            <person name="Kamei K."/>
            <person name="Takahashi H."/>
            <person name="Yaguchi T."/>
        </authorList>
    </citation>
    <scope>NUCLEOTIDE SEQUENCE [LARGE SCALE GENOMIC DNA]</scope>
    <source>
        <strain evidence="2 3">IFM 54703</strain>
    </source>
</reference>
<proteinExistence type="predicted"/>
<dbReference type="EMBL" id="BCLY01000017">
    <property type="protein sequence ID" value="GAQ12214.1"/>
    <property type="molecule type" value="Genomic_DNA"/>
</dbReference>
<feature type="compositionally biased region" description="Polar residues" evidence="1">
    <location>
        <begin position="1"/>
        <end position="10"/>
    </location>
</feature>
<gene>
    <name evidence="2" type="ORF">ALT_9535</name>
</gene>
<feature type="region of interest" description="Disordered" evidence="1">
    <location>
        <begin position="284"/>
        <end position="327"/>
    </location>
</feature>